<name>A6JDY6_RAT</name>
<protein>
    <submittedName>
        <fullName evidence="1">RCG20978, isoform CRA_f</fullName>
    </submittedName>
</protein>
<evidence type="ECO:0000313" key="1">
    <source>
        <dbReference type="EMBL" id="EDL81532.1"/>
    </source>
</evidence>
<evidence type="ECO:0000313" key="2">
    <source>
        <dbReference type="Proteomes" id="UP000234681"/>
    </source>
</evidence>
<dbReference type="AlphaFoldDB" id="A6JDY6"/>
<dbReference type="Proteomes" id="UP000234681">
    <property type="component" value="Chromosome 6"/>
</dbReference>
<gene>
    <name evidence="1" type="ORF">rCG_20978</name>
</gene>
<dbReference type="EMBL" id="CH473982">
    <property type="protein sequence ID" value="EDL81532.1"/>
    <property type="molecule type" value="Genomic_DNA"/>
</dbReference>
<accession>A6JDY6</accession>
<reference evidence="2" key="1">
    <citation type="submission" date="2005-09" db="EMBL/GenBank/DDBJ databases">
        <authorList>
            <person name="Mural R.J."/>
            <person name="Li P.W."/>
            <person name="Adams M.D."/>
            <person name="Amanatides P.G."/>
            <person name="Baden-Tillson H."/>
            <person name="Barnstead M."/>
            <person name="Chin S.H."/>
            <person name="Dew I."/>
            <person name="Evans C.A."/>
            <person name="Ferriera S."/>
            <person name="Flanigan M."/>
            <person name="Fosler C."/>
            <person name="Glodek A."/>
            <person name="Gu Z."/>
            <person name="Holt R.A."/>
            <person name="Jennings D."/>
            <person name="Kraft C.L."/>
            <person name="Lu F."/>
            <person name="Nguyen T."/>
            <person name="Nusskern D.R."/>
            <person name="Pfannkoch C.M."/>
            <person name="Sitter C."/>
            <person name="Sutton G.G."/>
            <person name="Venter J.C."/>
            <person name="Wang Z."/>
            <person name="Woodage T."/>
            <person name="Zheng X.H."/>
            <person name="Zhong F."/>
        </authorList>
    </citation>
    <scope>NUCLEOTIDE SEQUENCE [LARGE SCALE GENOMIC DNA]</scope>
    <source>
        <strain>BN</strain>
        <strain evidence="2">Sprague-Dawley</strain>
    </source>
</reference>
<proteinExistence type="predicted"/>
<organism evidence="1 2">
    <name type="scientific">Rattus norvegicus</name>
    <name type="common">Rat</name>
    <dbReference type="NCBI Taxonomy" id="10116"/>
    <lineage>
        <taxon>Eukaryota</taxon>
        <taxon>Metazoa</taxon>
        <taxon>Chordata</taxon>
        <taxon>Craniata</taxon>
        <taxon>Vertebrata</taxon>
        <taxon>Euteleostomi</taxon>
        <taxon>Mammalia</taxon>
        <taxon>Eutheria</taxon>
        <taxon>Euarchontoglires</taxon>
        <taxon>Glires</taxon>
        <taxon>Rodentia</taxon>
        <taxon>Myomorpha</taxon>
        <taxon>Muroidea</taxon>
        <taxon>Muridae</taxon>
        <taxon>Murinae</taxon>
        <taxon>Rattus</taxon>
    </lineage>
</organism>
<sequence length="93" mass="9970">MAAARALSLTAEAFGAAIPRRQGRLLAAFPRLLTRWETTSSIPEAGEGQIRLTDSCVQVGGRTQGGGTQEGSRRGPIHPPRYLRLLGILYPLS</sequence>